<dbReference type="SMART" id="SM00407">
    <property type="entry name" value="IGc1"/>
    <property type="match status" value="1"/>
</dbReference>
<keyword evidence="2 8" id="KW-0812">Transmembrane</keyword>
<dbReference type="CDD" id="cd04982">
    <property type="entry name" value="IgV_TCR_gamma"/>
    <property type="match status" value="1"/>
</dbReference>
<proteinExistence type="predicted"/>
<evidence type="ECO:0000256" key="2">
    <source>
        <dbReference type="ARBA" id="ARBA00022692"/>
    </source>
</evidence>
<sequence>MLALAEAWLHPFPSPWRLHWQQQQEAVLRTPAGSRLAVLAVFSLLLIDGHAQVLLQQRQPSATRERSKTVTIQCHVEGIADFHNAYIHWYRQMPAKAPERLLYVTAVAQVSYDSDSYKNKYTSSKMGNKICTLSVQDIGDDDKGTYYCAYRESHRGYYYKVFGSGTKLIVSDKGSSAPENYEIMQEEHEKQVVYVCLIEKFYPEVIRVKWTDEANKEVTQNVVKGDVWKSPGEDKYSVSTWLSVPLESKNKIYSCTYEHESGGNSLSTQDLFPVPSSERSPQEQDCGTQSGNSTVVNRDHMTHKAAQLVYVVLLLKSSMYYVIVLFFFFKYRTRTAAKPSGKKT</sequence>
<dbReference type="PANTHER" id="PTHR19256">
    <property type="entry name" value="T-CELL RECEPTOR GAMMA CHAIN"/>
    <property type="match status" value="1"/>
</dbReference>
<dbReference type="InterPro" id="IPR007110">
    <property type="entry name" value="Ig-like_dom"/>
</dbReference>
<dbReference type="Bgee" id="ENSGALG00000031978">
    <property type="expression patterns" value="Expressed in spleen and 10 other cell types or tissues"/>
</dbReference>
<dbReference type="SUPFAM" id="SSF48726">
    <property type="entry name" value="Immunoglobulin"/>
    <property type="match status" value="2"/>
</dbReference>
<protein>
    <submittedName>
        <fullName evidence="10">TCR gamma alternate reading frame protein</fullName>
    </submittedName>
</protein>
<feature type="domain" description="Ig-like" evidence="9">
    <location>
        <begin position="178"/>
        <end position="272"/>
    </location>
</feature>
<evidence type="ECO:0000256" key="3">
    <source>
        <dbReference type="ARBA" id="ARBA00022989"/>
    </source>
</evidence>
<reference evidence="10" key="1">
    <citation type="submission" date="2020-11" db="EMBL/GenBank/DDBJ databases">
        <title>Gallus gallus (Chicken) genome, bGalGal1, GRCg7b, maternal haplotype autosomes + Z &amp; W.</title>
        <authorList>
            <person name="Warren W."/>
            <person name="Formenti G."/>
            <person name="Fedrigo O."/>
            <person name="Haase B."/>
            <person name="Mountcastle J."/>
            <person name="Balacco J."/>
            <person name="Tracey A."/>
            <person name="Schneider V."/>
            <person name="Okimoto R."/>
            <person name="Cheng H."/>
            <person name="Hawken R."/>
            <person name="Howe K."/>
            <person name="Jarvis E.D."/>
        </authorList>
    </citation>
    <scope>NUCLEOTIDE SEQUENCE [LARGE SCALE GENOMIC DNA]</scope>
    <source>
        <strain evidence="10">Broiler</strain>
    </source>
</reference>
<dbReference type="PANTHER" id="PTHR19256:SF65">
    <property type="entry name" value="T CELL RECEPTOR GAMMA CONSTANT 1-RELATED"/>
    <property type="match status" value="1"/>
</dbReference>
<dbReference type="FunCoup" id="A0A1D5PLB4">
    <property type="interactions" value="17"/>
</dbReference>
<dbReference type="InterPro" id="IPR051117">
    <property type="entry name" value="TRG_var/const_region"/>
</dbReference>
<dbReference type="InterPro" id="IPR013783">
    <property type="entry name" value="Ig-like_fold"/>
</dbReference>
<dbReference type="STRING" id="9031.ENSGALP00000053629"/>
<feature type="region of interest" description="Disordered" evidence="7">
    <location>
        <begin position="260"/>
        <end position="297"/>
    </location>
</feature>
<evidence type="ECO:0000259" key="9">
    <source>
        <dbReference type="PROSITE" id="PS50835"/>
    </source>
</evidence>
<dbReference type="FunFam" id="2.60.40.10:FF:001704">
    <property type="entry name" value="Uncharacterized protein"/>
    <property type="match status" value="1"/>
</dbReference>
<keyword evidence="11" id="KW-1185">Reference proteome</keyword>
<dbReference type="PaxDb" id="9031-ENSGALP00000020025"/>
<keyword evidence="6" id="KW-0393">Immunoglobulin domain</keyword>
<reference evidence="10" key="2">
    <citation type="submission" date="2025-08" db="UniProtKB">
        <authorList>
            <consortium name="Ensembl"/>
        </authorList>
    </citation>
    <scope>IDENTIFICATION</scope>
    <source>
        <strain evidence="10">broiler</strain>
    </source>
</reference>
<dbReference type="eggNOG" id="ENOG502SQHK">
    <property type="taxonomic scope" value="Eukaryota"/>
</dbReference>
<dbReference type="Proteomes" id="UP000000539">
    <property type="component" value="Chromosome 2"/>
</dbReference>
<evidence type="ECO:0000313" key="10">
    <source>
        <dbReference type="Ensembl" id="ENSGALP00010025361.1"/>
    </source>
</evidence>
<keyword evidence="5" id="KW-0675">Receptor</keyword>
<evidence type="ECO:0000256" key="1">
    <source>
        <dbReference type="ARBA" id="ARBA00004370"/>
    </source>
</evidence>
<evidence type="ECO:0000256" key="6">
    <source>
        <dbReference type="ARBA" id="ARBA00023319"/>
    </source>
</evidence>
<dbReference type="SMR" id="A0A1D5PLB4"/>
<dbReference type="InParanoid" id="A0A1D5PLB4"/>
<dbReference type="PROSITE" id="PS50835">
    <property type="entry name" value="IG_LIKE"/>
    <property type="match status" value="2"/>
</dbReference>
<dbReference type="OrthoDB" id="8924181at2759"/>
<feature type="domain" description="Ig-like" evidence="9">
    <location>
        <begin position="51"/>
        <end position="148"/>
    </location>
</feature>
<feature type="compositionally biased region" description="Polar residues" evidence="7">
    <location>
        <begin position="277"/>
        <end position="296"/>
    </location>
</feature>
<dbReference type="GO" id="GO:0009897">
    <property type="term" value="C:external side of plasma membrane"/>
    <property type="evidence" value="ECO:0000318"/>
    <property type="project" value="GO_Central"/>
</dbReference>
<dbReference type="Pfam" id="PF07654">
    <property type="entry name" value="C1-set"/>
    <property type="match status" value="1"/>
</dbReference>
<name>A0A1D5PLB4_CHICK</name>
<dbReference type="GeneTree" id="ENSGT00940000153143"/>
<keyword evidence="3 8" id="KW-1133">Transmembrane helix</keyword>
<evidence type="ECO:0000256" key="4">
    <source>
        <dbReference type="ARBA" id="ARBA00023136"/>
    </source>
</evidence>
<dbReference type="AlphaFoldDB" id="A0A1D5PLB4"/>
<accession>A0A1D5PLB4</accession>
<dbReference type="Gene3D" id="2.60.40.10">
    <property type="entry name" value="Immunoglobulins"/>
    <property type="match status" value="2"/>
</dbReference>
<dbReference type="InterPro" id="IPR003597">
    <property type="entry name" value="Ig_C1-set"/>
</dbReference>
<evidence type="ECO:0000256" key="8">
    <source>
        <dbReference type="SAM" id="Phobius"/>
    </source>
</evidence>
<evidence type="ECO:0000313" key="11">
    <source>
        <dbReference type="Proteomes" id="UP000000539"/>
    </source>
</evidence>
<organism evidence="10 11">
    <name type="scientific">Gallus gallus</name>
    <name type="common">Chicken</name>
    <dbReference type="NCBI Taxonomy" id="9031"/>
    <lineage>
        <taxon>Eukaryota</taxon>
        <taxon>Metazoa</taxon>
        <taxon>Chordata</taxon>
        <taxon>Craniata</taxon>
        <taxon>Vertebrata</taxon>
        <taxon>Euteleostomi</taxon>
        <taxon>Archelosauria</taxon>
        <taxon>Archosauria</taxon>
        <taxon>Dinosauria</taxon>
        <taxon>Saurischia</taxon>
        <taxon>Theropoda</taxon>
        <taxon>Coelurosauria</taxon>
        <taxon>Aves</taxon>
        <taxon>Neognathae</taxon>
        <taxon>Galloanserae</taxon>
        <taxon>Galliformes</taxon>
        <taxon>Phasianidae</taxon>
        <taxon>Phasianinae</taxon>
        <taxon>Gallus</taxon>
    </lineage>
</organism>
<gene>
    <name evidence="10" type="primary">TARP</name>
</gene>
<dbReference type="InterPro" id="IPR036179">
    <property type="entry name" value="Ig-like_dom_sf"/>
</dbReference>
<evidence type="ECO:0000256" key="5">
    <source>
        <dbReference type="ARBA" id="ARBA00023170"/>
    </source>
</evidence>
<dbReference type="VEuPathDB" id="HostDB:geneid_776306"/>
<dbReference type="SMART" id="SM00406">
    <property type="entry name" value="IGv"/>
    <property type="match status" value="1"/>
</dbReference>
<dbReference type="Ensembl" id="ENSGALT00010042871.1">
    <property type="protein sequence ID" value="ENSGALP00010025361.1"/>
    <property type="gene ID" value="ENSGALG00010017730.1"/>
</dbReference>
<keyword evidence="4 8" id="KW-0472">Membrane</keyword>
<reference evidence="10" key="3">
    <citation type="submission" date="2025-09" db="UniProtKB">
        <authorList>
            <consortium name="Ensembl"/>
        </authorList>
    </citation>
    <scope>IDENTIFICATION</scope>
    <source>
        <strain evidence="10">broiler</strain>
    </source>
</reference>
<comment type="subcellular location">
    <subcellularLocation>
        <location evidence="1">Membrane</location>
    </subcellularLocation>
</comment>
<feature type="transmembrane region" description="Helical" evidence="8">
    <location>
        <begin position="308"/>
        <end position="329"/>
    </location>
</feature>
<evidence type="ECO:0000256" key="7">
    <source>
        <dbReference type="SAM" id="MobiDB-lite"/>
    </source>
</evidence>
<dbReference type="InterPro" id="IPR003599">
    <property type="entry name" value="Ig_sub"/>
</dbReference>
<dbReference type="InterPro" id="IPR013106">
    <property type="entry name" value="Ig_V-set"/>
</dbReference>
<dbReference type="Pfam" id="PF07686">
    <property type="entry name" value="V-set"/>
    <property type="match status" value="1"/>
</dbReference>
<dbReference type="SMART" id="SM00409">
    <property type="entry name" value="IG"/>
    <property type="match status" value="1"/>
</dbReference>